<evidence type="ECO:0000256" key="4">
    <source>
        <dbReference type="ARBA" id="ARBA00022722"/>
    </source>
</evidence>
<keyword evidence="2" id="KW-0808">Transferase</keyword>
<dbReference type="EMBL" id="PZQS01000012">
    <property type="protein sequence ID" value="PVD21081.1"/>
    <property type="molecule type" value="Genomic_DNA"/>
</dbReference>
<evidence type="ECO:0000313" key="10">
    <source>
        <dbReference type="Proteomes" id="UP000245119"/>
    </source>
</evidence>
<dbReference type="GO" id="GO:0006508">
    <property type="term" value="P:proteolysis"/>
    <property type="evidence" value="ECO:0007669"/>
    <property type="project" value="UniProtKB-KW"/>
</dbReference>
<dbReference type="PANTHER" id="PTHR24559:SF435">
    <property type="entry name" value="RIBONUCLEASE H"/>
    <property type="match status" value="1"/>
</dbReference>
<comment type="caution">
    <text evidence="9">The sequence shown here is derived from an EMBL/GenBank/DDBJ whole genome shotgun (WGS) entry which is preliminary data.</text>
</comment>
<evidence type="ECO:0000256" key="3">
    <source>
        <dbReference type="ARBA" id="ARBA00022695"/>
    </source>
</evidence>
<dbReference type="OrthoDB" id="10025340at2759"/>
<dbReference type="InterPro" id="IPR043502">
    <property type="entry name" value="DNA/RNA_pol_sf"/>
</dbReference>
<dbReference type="AlphaFoldDB" id="A0A2T7NIS6"/>
<dbReference type="Gene3D" id="3.30.70.270">
    <property type="match status" value="1"/>
</dbReference>
<dbReference type="InterPro" id="IPR043128">
    <property type="entry name" value="Rev_trsase/Diguanyl_cyclase"/>
</dbReference>
<dbReference type="Pfam" id="PF00078">
    <property type="entry name" value="RVT_1"/>
    <property type="match status" value="1"/>
</dbReference>
<evidence type="ECO:0000256" key="1">
    <source>
        <dbReference type="ARBA" id="ARBA00022670"/>
    </source>
</evidence>
<dbReference type="PANTHER" id="PTHR24559">
    <property type="entry name" value="TRANSPOSON TY3-I GAG-POL POLYPROTEIN"/>
    <property type="match status" value="1"/>
</dbReference>
<dbReference type="Proteomes" id="UP000245119">
    <property type="component" value="Linkage Group LG12"/>
</dbReference>
<keyword evidence="1" id="KW-0645">Protease</keyword>
<proteinExistence type="predicted"/>
<keyword evidence="5" id="KW-0255">Endonuclease</keyword>
<keyword evidence="3" id="KW-0548">Nucleotidyltransferase</keyword>
<evidence type="ECO:0000259" key="8">
    <source>
        <dbReference type="Pfam" id="PF00078"/>
    </source>
</evidence>
<evidence type="ECO:0000256" key="7">
    <source>
        <dbReference type="ARBA" id="ARBA00022918"/>
    </source>
</evidence>
<dbReference type="FunFam" id="3.10.10.10:FF:000007">
    <property type="entry name" value="Retrovirus-related Pol polyprotein from transposon 17.6-like Protein"/>
    <property type="match status" value="1"/>
</dbReference>
<dbReference type="Gene3D" id="3.10.10.10">
    <property type="entry name" value="HIV Type 1 Reverse Transcriptase, subunit A, domain 1"/>
    <property type="match status" value="1"/>
</dbReference>
<dbReference type="InterPro" id="IPR053134">
    <property type="entry name" value="RNA-dir_DNA_polymerase"/>
</dbReference>
<reference evidence="9 10" key="1">
    <citation type="submission" date="2018-04" db="EMBL/GenBank/DDBJ databases">
        <title>The genome of golden apple snail Pomacea canaliculata provides insight into stress tolerance and invasive adaptation.</title>
        <authorList>
            <person name="Liu C."/>
            <person name="Liu B."/>
            <person name="Ren Y."/>
            <person name="Zhang Y."/>
            <person name="Wang H."/>
            <person name="Li S."/>
            <person name="Jiang F."/>
            <person name="Yin L."/>
            <person name="Zhang G."/>
            <person name="Qian W."/>
            <person name="Fan W."/>
        </authorList>
    </citation>
    <scope>NUCLEOTIDE SEQUENCE [LARGE SCALE GENOMIC DNA]</scope>
    <source>
        <strain evidence="9">SZHN2017</strain>
        <tissue evidence="9">Muscle</tissue>
    </source>
</reference>
<protein>
    <recommendedName>
        <fullName evidence="8">Reverse transcriptase domain-containing protein</fullName>
    </recommendedName>
</protein>
<evidence type="ECO:0000313" key="9">
    <source>
        <dbReference type="EMBL" id="PVD21081.1"/>
    </source>
</evidence>
<sequence length="265" mass="30302">MTIFDRPALRRATSFPAPSGLCLGCSRGLAFFVARRVPVALPYRRVPPHQLKEVQDHIKDLLDQKVIVESHNAYAAPIVIVRKKDGSVRLCVDYRRLNEKTVKDAYPLPRIQESFDALVGAQYFSTLDLASGYHQMAMHPDDRHKTAFLTPMGLFEYTRMPMGLTSAPATFQRHLLVYSKTFDEHVEHLDRLLGPIVETVLKLRLDKCQFLRREVTYLGHTFPRKVNESSGETTLTLTNSYRRLMKYRQSLDDREDVGHGDRGSG</sequence>
<keyword evidence="4" id="KW-0540">Nuclease</keyword>
<dbReference type="GO" id="GO:0008233">
    <property type="term" value="F:peptidase activity"/>
    <property type="evidence" value="ECO:0007669"/>
    <property type="project" value="UniProtKB-KW"/>
</dbReference>
<gene>
    <name evidence="9" type="ORF">C0Q70_19247</name>
</gene>
<keyword evidence="7" id="KW-0695">RNA-directed DNA polymerase</keyword>
<dbReference type="CDD" id="cd01647">
    <property type="entry name" value="RT_LTR"/>
    <property type="match status" value="1"/>
</dbReference>
<dbReference type="InterPro" id="IPR000477">
    <property type="entry name" value="RT_dom"/>
</dbReference>
<name>A0A2T7NIS6_POMCA</name>
<feature type="domain" description="Reverse transcriptase" evidence="8">
    <location>
        <begin position="81"/>
        <end position="174"/>
    </location>
</feature>
<dbReference type="GO" id="GO:0003964">
    <property type="term" value="F:RNA-directed DNA polymerase activity"/>
    <property type="evidence" value="ECO:0007669"/>
    <property type="project" value="UniProtKB-KW"/>
</dbReference>
<evidence type="ECO:0000256" key="6">
    <source>
        <dbReference type="ARBA" id="ARBA00022801"/>
    </source>
</evidence>
<keyword evidence="10" id="KW-1185">Reference proteome</keyword>
<dbReference type="STRING" id="400727.A0A2T7NIS6"/>
<evidence type="ECO:0000256" key="5">
    <source>
        <dbReference type="ARBA" id="ARBA00022759"/>
    </source>
</evidence>
<dbReference type="GO" id="GO:0004519">
    <property type="term" value="F:endonuclease activity"/>
    <property type="evidence" value="ECO:0007669"/>
    <property type="project" value="UniProtKB-KW"/>
</dbReference>
<accession>A0A2T7NIS6</accession>
<keyword evidence="6" id="KW-0378">Hydrolase</keyword>
<organism evidence="9 10">
    <name type="scientific">Pomacea canaliculata</name>
    <name type="common">Golden apple snail</name>
    <dbReference type="NCBI Taxonomy" id="400727"/>
    <lineage>
        <taxon>Eukaryota</taxon>
        <taxon>Metazoa</taxon>
        <taxon>Spiralia</taxon>
        <taxon>Lophotrochozoa</taxon>
        <taxon>Mollusca</taxon>
        <taxon>Gastropoda</taxon>
        <taxon>Caenogastropoda</taxon>
        <taxon>Architaenioglossa</taxon>
        <taxon>Ampullarioidea</taxon>
        <taxon>Ampullariidae</taxon>
        <taxon>Pomacea</taxon>
    </lineage>
</organism>
<dbReference type="SUPFAM" id="SSF56672">
    <property type="entry name" value="DNA/RNA polymerases"/>
    <property type="match status" value="1"/>
</dbReference>
<evidence type="ECO:0000256" key="2">
    <source>
        <dbReference type="ARBA" id="ARBA00022679"/>
    </source>
</evidence>